<organism evidence="1 2">
    <name type="scientific">Irpex rosettiformis</name>
    <dbReference type="NCBI Taxonomy" id="378272"/>
    <lineage>
        <taxon>Eukaryota</taxon>
        <taxon>Fungi</taxon>
        <taxon>Dikarya</taxon>
        <taxon>Basidiomycota</taxon>
        <taxon>Agaricomycotina</taxon>
        <taxon>Agaricomycetes</taxon>
        <taxon>Polyporales</taxon>
        <taxon>Irpicaceae</taxon>
        <taxon>Irpex</taxon>
    </lineage>
</organism>
<gene>
    <name evidence="1" type="ORF">BDY19DRAFT_988021</name>
</gene>
<accession>A0ACB8UIG1</accession>
<proteinExistence type="predicted"/>
<evidence type="ECO:0000313" key="1">
    <source>
        <dbReference type="EMBL" id="KAI0094153.1"/>
    </source>
</evidence>
<name>A0ACB8UIG1_9APHY</name>
<keyword evidence="2" id="KW-1185">Reference proteome</keyword>
<evidence type="ECO:0000313" key="2">
    <source>
        <dbReference type="Proteomes" id="UP001055072"/>
    </source>
</evidence>
<dbReference type="Proteomes" id="UP001055072">
    <property type="component" value="Unassembled WGS sequence"/>
</dbReference>
<protein>
    <submittedName>
        <fullName evidence="1">Uncharacterized protein</fullName>
    </submittedName>
</protein>
<comment type="caution">
    <text evidence="1">The sequence shown here is derived from an EMBL/GenBank/DDBJ whole genome shotgun (WGS) entry which is preliminary data.</text>
</comment>
<dbReference type="EMBL" id="MU274900">
    <property type="protein sequence ID" value="KAI0094153.1"/>
    <property type="molecule type" value="Genomic_DNA"/>
</dbReference>
<sequence length="1608" mass="179541">MPSTQLSPAGNAELEAKYRKYLVKYTNGKGETIWKCAYKSCSTSTKKSPTEWKTFKEFCAHARYHPKQDEKYAIPRNPRTKAFDCPEPNCKCDFPACKTLLRHLRNVHHVDTSAIPGTRSTRSTGKRPRATSTTSIEAATYPVKKARHLEKENKETRATYPVRKKSRKSPEGSIEGIAMRVKTRRRCQRAAADNSETEDEDEDKEDEDKADGEEDEGEADGEEADEDEDEADEDEADEDEADEDEANEDEADEDEADVDRTDVDRADMDEADVDGADMDRADVDRANVDVADVDEADEDEAGMDEAGMDEADVDEAGMDEASVDGWKANEEEAAMDKKKADEEDTGMDKKEVDEEEATVDKEEVAVDEREANEEEANKEGAMADNMEDGDADEYLPGDGDCDGSGDEDPVAAEVQVNRSQRNLGYIRDGRFPRQDRLAIVNLESSSLRTRAASRQTSFPPCSAESHVDGDNKYTPCSALERLGLHITPGIGFSCAECESVILSGQLEDHLKRVHRYLVYGKGLEKRKLLVAIINHIFDSHSITPTNDIPKPSLPLTVVIPGVTIELCQKCSGCLLWIPVSSYQRHGLACTTLQPQPTNHLANTSRWAAYPFKKSLSTNMHSQEKKTRWIYPEGWKLPDTVTVVVQPRALSSPSTPRPFPHVGYSSAWATDNGMTPYIESLIGRTPSADRPTIEDLVELLRRPSQKAAQACRSEELRKAELFLLECGKFCNQYLWEANEYTEAQHNDFRVAIVSGTKAHYNKIEPITRRQYAQALLQYIIFPVRLLATKLFGLEPTVQRLSSVKLGGSSSVVLCATEVFKIACRGKLISEKGGLGYRAAKGWEDTIHQYLYAILTEEIRTSGKVACITDQILCFGALRVSPPTFAFQCANAFTIRCSALQHTLFSILVQSVRLNPLIGGTGKYIAFKVAESVTSENMDENDVDDNNNMPEELENLTIAQEQMESEALEDFGEEDSNGLDGIDLFAKLAGCTLESLSAADNTKLNTPLSVLFGSLKYVQPRPDHTGITYQRSHLSSKWSTARPTAMKERRLVDFSIGRNGQSIVTIDRQSGITYDLPMATFRTVTLSLIKSAEAIAGEFIGHKLPNLYQEFDYTRLVDNSADANSIFTQEVNHNYLKAFHHIMEQNLDQHNEDRLQQAIAIQGMLISIVALTTGICPRAFQFQHFLLDTVESRGRNLFIFNGLPAIGNAKAKQHARETQEALWILPPPAAKIFLFYFGVLRPAVDWIMEKKLGRDLDLLRRKSMFVRLTPLAENRRAQRRKPIGNESENSTDWTLNTEAINNVIQKHTFQDPSKYASKHLGFFPFRITCASLRSMNTALFRSFTPILMETDAIHGTSVVNAAGQHTDLTSNTHYGPIINTAPAALQMSLAAARRFEGVSKVFHALIGLGSVPDQWKQLLKSTRMLPTSDYLELAWWRARARVCSAYNLGNCQDEQKNIDMVCTLLSTCPYIFGVDHPDTIAIEALKTLGDDVLREIMHTVIFGESQPEMASLPPLDGYSVEDFAHAVTCIVLAIQEWQSGRYIPFPSQDANAIAWHDQTYAQALRLGEQLRAQNSVAYIDLCTDVRYFREELGAWANWKVSGSMIGIPTV</sequence>
<reference evidence="1" key="1">
    <citation type="journal article" date="2021" name="Environ. Microbiol.">
        <title>Gene family expansions and transcriptome signatures uncover fungal adaptations to wood decay.</title>
        <authorList>
            <person name="Hage H."/>
            <person name="Miyauchi S."/>
            <person name="Viragh M."/>
            <person name="Drula E."/>
            <person name="Min B."/>
            <person name="Chaduli D."/>
            <person name="Navarro D."/>
            <person name="Favel A."/>
            <person name="Norest M."/>
            <person name="Lesage-Meessen L."/>
            <person name="Balint B."/>
            <person name="Merenyi Z."/>
            <person name="de Eugenio L."/>
            <person name="Morin E."/>
            <person name="Martinez A.T."/>
            <person name="Baldrian P."/>
            <person name="Stursova M."/>
            <person name="Martinez M.J."/>
            <person name="Novotny C."/>
            <person name="Magnuson J.K."/>
            <person name="Spatafora J.W."/>
            <person name="Maurice S."/>
            <person name="Pangilinan J."/>
            <person name="Andreopoulos W."/>
            <person name="LaButti K."/>
            <person name="Hundley H."/>
            <person name="Na H."/>
            <person name="Kuo A."/>
            <person name="Barry K."/>
            <person name="Lipzen A."/>
            <person name="Henrissat B."/>
            <person name="Riley R."/>
            <person name="Ahrendt S."/>
            <person name="Nagy L.G."/>
            <person name="Grigoriev I.V."/>
            <person name="Martin F."/>
            <person name="Rosso M.N."/>
        </authorList>
    </citation>
    <scope>NUCLEOTIDE SEQUENCE</scope>
    <source>
        <strain evidence="1">CBS 384.51</strain>
    </source>
</reference>